<protein>
    <submittedName>
        <fullName evidence="2">SDR family oxidoreductase</fullName>
        <ecNumber evidence="2">1.6.5.2</ecNumber>
    </submittedName>
</protein>
<name>A0ABW7ARY2_9ACTN</name>
<evidence type="ECO:0000313" key="3">
    <source>
        <dbReference type="Proteomes" id="UP001603978"/>
    </source>
</evidence>
<dbReference type="Gene3D" id="3.90.25.10">
    <property type="entry name" value="UDP-galactose 4-epimerase, domain 1"/>
    <property type="match status" value="1"/>
</dbReference>
<sequence length="287" mass="30047">MIIITGANGLLGRGTVEQLLVRVPAEQIAVSVRDPEKARGLQEQGIRVRRGDFTDPASLAHAFEGASQVLIVSANATGEEAVGQHLTAIEAAKTAGARRILYTSHMGVNPSSSFPPMRDHAATEAALRECGLPYTSLRNGFYASTTLMLLGAALKTGELAVPQDGPVSWTAHADLAEAAATALAKDGFDGPTPALTGSEAIDLAEVAEIASQLTGRPIRRVVVPDDEYRAGLVAHGVPEAQADMLLGMFAASRQDEFAHVDPELAHLIGRPPTPLRDVLKAALTQAG</sequence>
<proteinExistence type="predicted"/>
<reference evidence="2 3" key="1">
    <citation type="submission" date="2024-10" db="EMBL/GenBank/DDBJ databases">
        <authorList>
            <person name="Topkara A.R."/>
            <person name="Saygin H."/>
        </authorList>
    </citation>
    <scope>NUCLEOTIDE SEQUENCE [LARGE SCALE GENOMIC DNA]</scope>
    <source>
        <strain evidence="2 3">M3C6</strain>
    </source>
</reference>
<accession>A0ABW7ARY2</accession>
<comment type="caution">
    <text evidence="2">The sequence shown here is derived from an EMBL/GenBank/DDBJ whole genome shotgun (WGS) entry which is preliminary data.</text>
</comment>
<dbReference type="InterPro" id="IPR036291">
    <property type="entry name" value="NAD(P)-bd_dom_sf"/>
</dbReference>
<evidence type="ECO:0000259" key="1">
    <source>
        <dbReference type="Pfam" id="PF13460"/>
    </source>
</evidence>
<dbReference type="EMBL" id="JBICRM010000040">
    <property type="protein sequence ID" value="MFG1709814.1"/>
    <property type="molecule type" value="Genomic_DNA"/>
</dbReference>
<feature type="domain" description="NAD(P)-binding" evidence="1">
    <location>
        <begin position="6"/>
        <end position="145"/>
    </location>
</feature>
<dbReference type="GO" id="GO:0003955">
    <property type="term" value="F:NAD(P)H dehydrogenase (quinone) activity"/>
    <property type="evidence" value="ECO:0007669"/>
    <property type="project" value="UniProtKB-EC"/>
</dbReference>
<dbReference type="InterPro" id="IPR052718">
    <property type="entry name" value="NmrA-type_oxidoreductase"/>
</dbReference>
<dbReference type="Gene3D" id="3.40.50.720">
    <property type="entry name" value="NAD(P)-binding Rossmann-like Domain"/>
    <property type="match status" value="1"/>
</dbReference>
<dbReference type="InterPro" id="IPR016040">
    <property type="entry name" value="NAD(P)-bd_dom"/>
</dbReference>
<dbReference type="CDD" id="cd05269">
    <property type="entry name" value="TMR_SDR_a"/>
    <property type="match status" value="1"/>
</dbReference>
<gene>
    <name evidence="2" type="ORF">ACFLIM_42225</name>
</gene>
<organism evidence="2 3">
    <name type="scientific">Nonomuraea marmarensis</name>
    <dbReference type="NCBI Taxonomy" id="3351344"/>
    <lineage>
        <taxon>Bacteria</taxon>
        <taxon>Bacillati</taxon>
        <taxon>Actinomycetota</taxon>
        <taxon>Actinomycetes</taxon>
        <taxon>Streptosporangiales</taxon>
        <taxon>Streptosporangiaceae</taxon>
        <taxon>Nonomuraea</taxon>
    </lineage>
</organism>
<dbReference type="Proteomes" id="UP001603978">
    <property type="component" value="Unassembled WGS sequence"/>
</dbReference>
<dbReference type="SUPFAM" id="SSF51735">
    <property type="entry name" value="NAD(P)-binding Rossmann-fold domains"/>
    <property type="match status" value="1"/>
</dbReference>
<dbReference type="RefSeq" id="WP_393174974.1">
    <property type="nucleotide sequence ID" value="NZ_JBICRM010000040.1"/>
</dbReference>
<dbReference type="PANTHER" id="PTHR47129">
    <property type="entry name" value="QUINONE OXIDOREDUCTASE 2"/>
    <property type="match status" value="1"/>
</dbReference>
<dbReference type="Pfam" id="PF13460">
    <property type="entry name" value="NAD_binding_10"/>
    <property type="match status" value="1"/>
</dbReference>
<keyword evidence="2" id="KW-0560">Oxidoreductase</keyword>
<dbReference type="EC" id="1.6.5.2" evidence="2"/>
<dbReference type="PANTHER" id="PTHR47129:SF1">
    <property type="entry name" value="NMRA-LIKE DOMAIN-CONTAINING PROTEIN"/>
    <property type="match status" value="1"/>
</dbReference>
<evidence type="ECO:0000313" key="2">
    <source>
        <dbReference type="EMBL" id="MFG1709814.1"/>
    </source>
</evidence>
<keyword evidence="3" id="KW-1185">Reference proteome</keyword>